<sequence length="780" mass="89759">MRHLAQFKASRVFTTASQTKLLLQSVNSTIEISLPKRNQFTQEEIEIAAQLDPTVFNVMTLVNKLAFGHLTQKHPNCLFIQYLMRGLEQEPTAFKSYISKEIAVGLEKKDTKPQAYRVISHLSSLFGASVNDGIDKIKFATKYKNINHAVEWIMQYGRGCMLSKVDIQDAYRILPIHPVDQILQDAIAWIAVQHGIRSIIHYVDDFLIILQGLGTALMFLGIYINTIALSATIPELKKVKILQMLSEWNKKKWCYKKELQSLVGSLMWLCQIIPQGRPFVQCFIKALEGSNNPKHHIKMTSQTKANIIWWLKILPEWSGVYFLEDRAWLRPEVQHLFTDASNLGGGTTYDMYFTAFNWSRAINITKHNIQIRELLTTLIAILTFSPLWIQKRFIIWMDNLANAEAFYAGYCKNPLLNDIIADIYMAQGVYDTEPPCTLLTTRPRYNITQQRGSKRQQPASRQTNEYPMTTTTLNEQAEKILGIHPPMYRTYDAIIKRYHRLATEQGWTNSNGTIWPISKENLIKFIAYLHKNMTPQTITSYLSALKHYHTMNQIEWNEVRYDPLVKQLLKTIEGGHMFHPVRQKEHITRTQLQRMRNGLNFGNTEGILFWSIALVAFYGLARLGELLPQCQQGMHKILKIQSVRFDKAGSNTFATIQLPRTKTHKTTERPILIINPTNDELCPIRALKAYIIRRTEPTYAQGKDTLFVKANGDPATKHWFINTLKLLLPEMDVAGSFRAGGTTELVLRGVQLPLIQKIGRWSSDAFYRYIRAHPVDRSSE</sequence>
<name>A0ACA9KDX3_9GLOM</name>
<protein>
    <submittedName>
        <fullName evidence="1">7617_t:CDS:1</fullName>
    </submittedName>
</protein>
<accession>A0ACA9KDX3</accession>
<proteinExistence type="predicted"/>
<reference evidence="1" key="1">
    <citation type="submission" date="2021-06" db="EMBL/GenBank/DDBJ databases">
        <authorList>
            <person name="Kallberg Y."/>
            <person name="Tangrot J."/>
            <person name="Rosling A."/>
        </authorList>
    </citation>
    <scope>NUCLEOTIDE SEQUENCE</scope>
    <source>
        <strain evidence="1">IL203A</strain>
    </source>
</reference>
<dbReference type="EMBL" id="CAJVPU010000880">
    <property type="protein sequence ID" value="CAG8465321.1"/>
    <property type="molecule type" value="Genomic_DNA"/>
</dbReference>
<organism evidence="1 2">
    <name type="scientific">Dentiscutata heterogama</name>
    <dbReference type="NCBI Taxonomy" id="1316150"/>
    <lineage>
        <taxon>Eukaryota</taxon>
        <taxon>Fungi</taxon>
        <taxon>Fungi incertae sedis</taxon>
        <taxon>Mucoromycota</taxon>
        <taxon>Glomeromycotina</taxon>
        <taxon>Glomeromycetes</taxon>
        <taxon>Diversisporales</taxon>
        <taxon>Gigasporaceae</taxon>
        <taxon>Dentiscutata</taxon>
    </lineage>
</organism>
<dbReference type="Proteomes" id="UP000789702">
    <property type="component" value="Unassembled WGS sequence"/>
</dbReference>
<keyword evidence="2" id="KW-1185">Reference proteome</keyword>
<evidence type="ECO:0000313" key="1">
    <source>
        <dbReference type="EMBL" id="CAG8465321.1"/>
    </source>
</evidence>
<gene>
    <name evidence="1" type="ORF">DHETER_LOCUS1469</name>
</gene>
<comment type="caution">
    <text evidence="1">The sequence shown here is derived from an EMBL/GenBank/DDBJ whole genome shotgun (WGS) entry which is preliminary data.</text>
</comment>
<evidence type="ECO:0000313" key="2">
    <source>
        <dbReference type="Proteomes" id="UP000789702"/>
    </source>
</evidence>